<dbReference type="InterPro" id="IPR029044">
    <property type="entry name" value="Nucleotide-diphossugar_trans"/>
</dbReference>
<comment type="caution">
    <text evidence="2">The sequence shown here is derived from an EMBL/GenBank/DDBJ whole genome shotgun (WGS) entry which is preliminary data.</text>
</comment>
<protein>
    <recommendedName>
        <fullName evidence="1">Glycosyltransferase 2-like domain-containing protein</fullName>
    </recommendedName>
</protein>
<dbReference type="CDD" id="cd00761">
    <property type="entry name" value="Glyco_tranf_GTA_type"/>
    <property type="match status" value="1"/>
</dbReference>
<dbReference type="Gene3D" id="3.90.550.10">
    <property type="entry name" value="Spore Coat Polysaccharide Biosynthesis Protein SpsA, Chain A"/>
    <property type="match status" value="1"/>
</dbReference>
<dbReference type="EMBL" id="MAAX01000119">
    <property type="protein sequence ID" value="OUS14541.1"/>
    <property type="molecule type" value="Genomic_DNA"/>
</dbReference>
<reference evidence="3" key="1">
    <citation type="journal article" date="2017" name="Proc. Natl. Acad. Sci. U.S.A.">
        <title>Simulation of Deepwater Horizon oil plume reveals substrate specialization within a complex community of hydrocarbon-degraders.</title>
        <authorList>
            <person name="Hu P."/>
            <person name="Dubinsky E.A."/>
            <person name="Probst A.J."/>
            <person name="Wang J."/>
            <person name="Sieber C.M.K."/>
            <person name="Tom L.M."/>
            <person name="Gardinali P."/>
            <person name="Banfield J.F."/>
            <person name="Atlas R.M."/>
            <person name="Andersen G.L."/>
        </authorList>
    </citation>
    <scope>NUCLEOTIDE SEQUENCE [LARGE SCALE GENOMIC DNA]</scope>
</reference>
<evidence type="ECO:0000259" key="1">
    <source>
        <dbReference type="Pfam" id="PF00535"/>
    </source>
</evidence>
<gene>
    <name evidence="2" type="ORF">A9Q93_07895</name>
</gene>
<sequence length="266" mass="30955">MNRNDLSFLEEMFQKKVNQIKESVLIVNQSLENVLYSDYENIRVINSKEFGLSKSRNLAIEHSNKELCWILDDDCIVLPDAVETIVNAHNKNDFTILTFRTKTPAGTAFYDYECEFRLLDRKEIVPILSPEITFKRKEILSADLKYNIRFGLGAQFQDSENFVFLDDALSKQLEIGYVPNFIVQHESRTSSDDVSSNRVIYARGALAGRDNIVTAVFYQFKYIFFLWRKGYVRSFPKLSEKFKVFEHGANDYLSGFEGHRINHPKQ</sequence>
<proteinExistence type="predicted"/>
<dbReference type="SUPFAM" id="SSF53448">
    <property type="entry name" value="Nucleotide-diphospho-sugar transferases"/>
    <property type="match status" value="1"/>
</dbReference>
<dbReference type="InterPro" id="IPR001173">
    <property type="entry name" value="Glyco_trans_2-like"/>
</dbReference>
<dbReference type="AlphaFoldDB" id="A0A1Z8AW36"/>
<organism evidence="2 3">
    <name type="scientific">Nonlabens dokdonensis</name>
    <dbReference type="NCBI Taxonomy" id="328515"/>
    <lineage>
        <taxon>Bacteria</taxon>
        <taxon>Pseudomonadati</taxon>
        <taxon>Bacteroidota</taxon>
        <taxon>Flavobacteriia</taxon>
        <taxon>Flavobacteriales</taxon>
        <taxon>Flavobacteriaceae</taxon>
        <taxon>Nonlabens</taxon>
    </lineage>
</organism>
<accession>A0A1Z8AW36</accession>
<name>A0A1Z8AW36_9FLAO</name>
<dbReference type="Proteomes" id="UP000196102">
    <property type="component" value="Unassembled WGS sequence"/>
</dbReference>
<evidence type="ECO:0000313" key="2">
    <source>
        <dbReference type="EMBL" id="OUS14541.1"/>
    </source>
</evidence>
<feature type="domain" description="Glycosyltransferase 2-like" evidence="1">
    <location>
        <begin position="38"/>
        <end position="101"/>
    </location>
</feature>
<evidence type="ECO:0000313" key="3">
    <source>
        <dbReference type="Proteomes" id="UP000196102"/>
    </source>
</evidence>
<dbReference type="Pfam" id="PF00535">
    <property type="entry name" value="Glycos_transf_2"/>
    <property type="match status" value="1"/>
</dbReference>